<dbReference type="Gene3D" id="3.40.50.1820">
    <property type="entry name" value="alpha/beta hydrolase"/>
    <property type="match status" value="1"/>
</dbReference>
<dbReference type="GO" id="GO:0016787">
    <property type="term" value="F:hydrolase activity"/>
    <property type="evidence" value="ECO:0007669"/>
    <property type="project" value="UniProtKB-KW"/>
</dbReference>
<reference evidence="3 4" key="1">
    <citation type="journal article" date="2024" name="J Genomics">
        <title>Draft genome sequencing and assembly of Favolaschia claudopus CIRM-BRFM 2984 isolated from oak limbs.</title>
        <authorList>
            <person name="Navarro D."/>
            <person name="Drula E."/>
            <person name="Chaduli D."/>
            <person name="Cazenave R."/>
            <person name="Ahrendt S."/>
            <person name="Wang J."/>
            <person name="Lipzen A."/>
            <person name="Daum C."/>
            <person name="Barry K."/>
            <person name="Grigoriev I.V."/>
            <person name="Favel A."/>
            <person name="Rosso M.N."/>
            <person name="Martin F."/>
        </authorList>
    </citation>
    <scope>NUCLEOTIDE SEQUENCE [LARGE SCALE GENOMIC DNA]</scope>
    <source>
        <strain evidence="3 4">CIRM-BRFM 2984</strain>
    </source>
</reference>
<dbReference type="Pfam" id="PF07859">
    <property type="entry name" value="Abhydrolase_3"/>
    <property type="match status" value="1"/>
</dbReference>
<feature type="domain" description="Alpha/beta hydrolase fold-3" evidence="2">
    <location>
        <begin position="107"/>
        <end position="325"/>
    </location>
</feature>
<dbReference type="InterPro" id="IPR029058">
    <property type="entry name" value="AB_hydrolase_fold"/>
</dbReference>
<evidence type="ECO:0000313" key="4">
    <source>
        <dbReference type="Proteomes" id="UP001362999"/>
    </source>
</evidence>
<dbReference type="InterPro" id="IPR050300">
    <property type="entry name" value="GDXG_lipolytic_enzyme"/>
</dbReference>
<dbReference type="InterPro" id="IPR013094">
    <property type="entry name" value="AB_hydrolase_3"/>
</dbReference>
<sequence>MKRLGIIELLKLHLILIRIPFVLLGTFLCGRWSKRANNRPLTRVAADRIAYFILSRLSIRQLQAISGSSLNAFATWAEKSKVERIVDELGNDSRLMWVGSKYADYVVIYCHGGGFVGPLSDFQIEFWHRIQQALKTRGVEVGVAILQYSTYPTAFPTQMNQLHSAIRRVTSMGVPPSKICLAGDSAGGNIILQLLGHILHPSSFLAPSIPNGDLANLAGICLISPWTLPSSIRDEDDSFDLVPAGTLGHWMDTYLAATPEAHHIYVQHEIAPQTWYDGLDKIAQRILITAGRKEVLYGSIVKLFEAMEKAHPDVEMDVQENGVHCDVMFDIATKSKIPHSREEIIANWLHASFELQVDDEL</sequence>
<keyword evidence="4" id="KW-1185">Reference proteome</keyword>
<evidence type="ECO:0000259" key="2">
    <source>
        <dbReference type="Pfam" id="PF07859"/>
    </source>
</evidence>
<protein>
    <submittedName>
        <fullName evidence="3">Alpha beta hydrolase fold protein</fullName>
    </submittedName>
</protein>
<evidence type="ECO:0000256" key="1">
    <source>
        <dbReference type="ARBA" id="ARBA00022801"/>
    </source>
</evidence>
<dbReference type="Proteomes" id="UP001362999">
    <property type="component" value="Unassembled WGS sequence"/>
</dbReference>
<dbReference type="AlphaFoldDB" id="A0AAV9Z1U4"/>
<accession>A0AAV9Z1U4</accession>
<dbReference type="EMBL" id="JAWWNJ010000238">
    <property type="protein sequence ID" value="KAK6968961.1"/>
    <property type="molecule type" value="Genomic_DNA"/>
</dbReference>
<comment type="caution">
    <text evidence="3">The sequence shown here is derived from an EMBL/GenBank/DDBJ whole genome shotgun (WGS) entry which is preliminary data.</text>
</comment>
<organism evidence="3 4">
    <name type="scientific">Favolaschia claudopus</name>
    <dbReference type="NCBI Taxonomy" id="2862362"/>
    <lineage>
        <taxon>Eukaryota</taxon>
        <taxon>Fungi</taxon>
        <taxon>Dikarya</taxon>
        <taxon>Basidiomycota</taxon>
        <taxon>Agaricomycotina</taxon>
        <taxon>Agaricomycetes</taxon>
        <taxon>Agaricomycetidae</taxon>
        <taxon>Agaricales</taxon>
        <taxon>Marasmiineae</taxon>
        <taxon>Mycenaceae</taxon>
        <taxon>Favolaschia</taxon>
    </lineage>
</organism>
<dbReference type="PANTHER" id="PTHR48081:SF31">
    <property type="entry name" value="STERYL ACETYL HYDROLASE MUG81-RELATED"/>
    <property type="match status" value="1"/>
</dbReference>
<keyword evidence="1 3" id="KW-0378">Hydrolase</keyword>
<evidence type="ECO:0000313" key="3">
    <source>
        <dbReference type="EMBL" id="KAK6968961.1"/>
    </source>
</evidence>
<dbReference type="SUPFAM" id="SSF53474">
    <property type="entry name" value="alpha/beta-Hydrolases"/>
    <property type="match status" value="1"/>
</dbReference>
<proteinExistence type="predicted"/>
<gene>
    <name evidence="3" type="ORF">R3P38DRAFT_3148853</name>
</gene>
<dbReference type="PANTHER" id="PTHR48081">
    <property type="entry name" value="AB HYDROLASE SUPERFAMILY PROTEIN C4A8.06C"/>
    <property type="match status" value="1"/>
</dbReference>
<name>A0AAV9Z1U4_9AGAR</name>